<evidence type="ECO:0000256" key="1">
    <source>
        <dbReference type="SAM" id="Phobius"/>
    </source>
</evidence>
<keyword evidence="1" id="KW-1133">Transmembrane helix</keyword>
<feature type="transmembrane region" description="Helical" evidence="1">
    <location>
        <begin position="59"/>
        <end position="81"/>
    </location>
</feature>
<dbReference type="PANTHER" id="PTHR36833:SF2">
    <property type="entry name" value="SLR0610 PROTEIN"/>
    <property type="match status" value="1"/>
</dbReference>
<keyword evidence="1" id="KW-0812">Transmembrane</keyword>
<feature type="transmembrane region" description="Helical" evidence="1">
    <location>
        <begin position="21"/>
        <end position="39"/>
    </location>
</feature>
<accession>A0A0G0LUF6</accession>
<sequence length="262" mass="30562">MKRHLKLILLFMKLSLMKEMIYKKTFVWSFITITAWWLVQLTMVNLIYYNVKAIAGWNFGEMLVLLGTFNIVDSLIFAFFVNNMGKIADYIRKGDLDFFLIKPISSQFYVTFKLFSFNELYEVFLGMFLVFFGLGKISYNIPLINWSVFIIMIFSAIAISYALWLITSCFAFISPRISEIHEAFISISQFSKYPVGIYNKFFNRLLVWFFPVLFMAAIPAGVLLGKYSFIYAAFSIILAVMFILISTKIWNFSLKYYQSASS</sequence>
<dbReference type="AlphaFoldDB" id="A0A0G0LUF6"/>
<reference evidence="2 3" key="1">
    <citation type="journal article" date="2015" name="Nature">
        <title>rRNA introns, odd ribosomes, and small enigmatic genomes across a large radiation of phyla.</title>
        <authorList>
            <person name="Brown C.T."/>
            <person name="Hug L.A."/>
            <person name="Thomas B.C."/>
            <person name="Sharon I."/>
            <person name="Castelle C.J."/>
            <person name="Singh A."/>
            <person name="Wilkins M.J."/>
            <person name="Williams K.H."/>
            <person name="Banfield J.F."/>
        </authorList>
    </citation>
    <scope>NUCLEOTIDE SEQUENCE [LARGE SCALE GENOMIC DNA]</scope>
</reference>
<dbReference type="Pfam" id="PF06182">
    <property type="entry name" value="ABC2_membrane_6"/>
    <property type="match status" value="1"/>
</dbReference>
<evidence type="ECO:0000313" key="2">
    <source>
        <dbReference type="EMBL" id="KKQ94642.1"/>
    </source>
</evidence>
<dbReference type="EMBL" id="LBVV01000009">
    <property type="protein sequence ID" value="KKQ94642.1"/>
    <property type="molecule type" value="Genomic_DNA"/>
</dbReference>
<feature type="transmembrane region" description="Helical" evidence="1">
    <location>
        <begin position="143"/>
        <end position="166"/>
    </location>
</feature>
<evidence type="ECO:0000313" key="3">
    <source>
        <dbReference type="Proteomes" id="UP000034207"/>
    </source>
</evidence>
<keyword evidence="1" id="KW-0472">Membrane</keyword>
<proteinExistence type="predicted"/>
<protein>
    <submittedName>
        <fullName evidence="2">Uncharacterized protein</fullName>
    </submittedName>
</protein>
<comment type="caution">
    <text evidence="2">The sequence shown here is derived from an EMBL/GenBank/DDBJ whole genome shotgun (WGS) entry which is preliminary data.</text>
</comment>
<gene>
    <name evidence="2" type="ORF">UT18_C0009G0053</name>
</gene>
<dbReference type="InterPro" id="IPR010390">
    <property type="entry name" value="ABC-2_transporter-like"/>
</dbReference>
<dbReference type="Proteomes" id="UP000034207">
    <property type="component" value="Unassembled WGS sequence"/>
</dbReference>
<dbReference type="PANTHER" id="PTHR36833">
    <property type="entry name" value="SLR0610 PROTEIN-RELATED"/>
    <property type="match status" value="1"/>
</dbReference>
<organism evidence="2 3">
    <name type="scientific">candidate division CPR2 bacterium GW2011_GWC2_39_10</name>
    <dbReference type="NCBI Taxonomy" id="1618345"/>
    <lineage>
        <taxon>Bacteria</taxon>
        <taxon>Bacteria division CPR2</taxon>
    </lineage>
</organism>
<feature type="transmembrane region" description="Helical" evidence="1">
    <location>
        <begin position="230"/>
        <end position="250"/>
    </location>
</feature>
<feature type="transmembrane region" description="Helical" evidence="1">
    <location>
        <begin position="205"/>
        <end position="224"/>
    </location>
</feature>
<dbReference type="STRING" id="1618345.UT18_C0009G0053"/>
<name>A0A0G0LUF6_UNCC2</name>
<feature type="transmembrane region" description="Helical" evidence="1">
    <location>
        <begin position="120"/>
        <end position="137"/>
    </location>
</feature>